<keyword evidence="1" id="KW-0285">Flavoprotein</keyword>
<reference evidence="6" key="1">
    <citation type="submission" date="2014-01" db="EMBL/GenBank/DDBJ databases">
        <authorList>
            <person name="Brown-Elliot B."/>
            <person name="Wallace R."/>
            <person name="Lenaerts A."/>
            <person name="Ordway D."/>
            <person name="DeGroote M.A."/>
            <person name="Parker T."/>
            <person name="Sizemore C."/>
            <person name="Tallon L.J."/>
            <person name="Sadzewicz L.K."/>
            <person name="Sengamalay N."/>
            <person name="Fraser C.M."/>
            <person name="Hine E."/>
            <person name="Shefchek K.A."/>
            <person name="Das S.P."/>
            <person name="Tettelin H."/>
        </authorList>
    </citation>
    <scope>NUCLEOTIDE SEQUENCE [LARGE SCALE GENOMIC DNA]</scope>
    <source>
        <strain evidence="6">4042</strain>
    </source>
</reference>
<dbReference type="AlphaFoldDB" id="X7YNZ8"/>
<evidence type="ECO:0000256" key="1">
    <source>
        <dbReference type="ARBA" id="ARBA00022630"/>
    </source>
</evidence>
<dbReference type="GO" id="GO:0033539">
    <property type="term" value="P:fatty acid beta-oxidation using acyl-CoA dehydrogenase"/>
    <property type="evidence" value="ECO:0007669"/>
    <property type="project" value="TreeGrafter"/>
</dbReference>
<dbReference type="Gene3D" id="2.40.110.10">
    <property type="entry name" value="Butyryl-CoA Dehydrogenase, subunit A, domain 2"/>
    <property type="match status" value="1"/>
</dbReference>
<proteinExistence type="predicted"/>
<evidence type="ECO:0000259" key="5">
    <source>
        <dbReference type="Pfam" id="PF02770"/>
    </source>
</evidence>
<feature type="region of interest" description="Disordered" evidence="4">
    <location>
        <begin position="1"/>
        <end position="33"/>
    </location>
</feature>
<protein>
    <submittedName>
        <fullName evidence="6">Acyl-CoA dehydrogenase, middle domain protein</fullName>
    </submittedName>
</protein>
<evidence type="ECO:0000256" key="3">
    <source>
        <dbReference type="ARBA" id="ARBA00023002"/>
    </source>
</evidence>
<name>X7YNZ8_MYCXE</name>
<organism evidence="6">
    <name type="scientific">Mycobacterium xenopi 4042</name>
    <dbReference type="NCBI Taxonomy" id="1299334"/>
    <lineage>
        <taxon>Bacteria</taxon>
        <taxon>Bacillati</taxon>
        <taxon>Actinomycetota</taxon>
        <taxon>Actinomycetes</taxon>
        <taxon>Mycobacteriales</taxon>
        <taxon>Mycobacteriaceae</taxon>
        <taxon>Mycobacterium</taxon>
    </lineage>
</organism>
<keyword evidence="3" id="KW-0560">Oxidoreductase</keyword>
<dbReference type="PANTHER" id="PTHR48083:SF1">
    <property type="entry name" value="DEHYDROGENASE, PUTATIVE (AFU_ORTHOLOGUE AFUA_7G06510)-RELATED"/>
    <property type="match status" value="1"/>
</dbReference>
<dbReference type="InterPro" id="IPR006091">
    <property type="entry name" value="Acyl-CoA_Oxase/DH_mid-dom"/>
</dbReference>
<dbReference type="EMBL" id="JAOB01000090">
    <property type="protein sequence ID" value="EUA08932.1"/>
    <property type="molecule type" value="Genomic_DNA"/>
</dbReference>
<evidence type="ECO:0000256" key="2">
    <source>
        <dbReference type="ARBA" id="ARBA00022827"/>
    </source>
</evidence>
<dbReference type="InterPro" id="IPR009100">
    <property type="entry name" value="AcylCoA_DH/oxidase_NM_dom_sf"/>
</dbReference>
<gene>
    <name evidence="6" type="ORF">I553_9989</name>
</gene>
<evidence type="ECO:0000256" key="4">
    <source>
        <dbReference type="SAM" id="MobiDB-lite"/>
    </source>
</evidence>
<feature type="domain" description="Acyl-CoA oxidase/dehydrogenase middle" evidence="5">
    <location>
        <begin position="17"/>
        <end position="87"/>
    </location>
</feature>
<dbReference type="PATRIC" id="fig|1299334.3.peg.9478"/>
<dbReference type="InterPro" id="IPR050741">
    <property type="entry name" value="Acyl-CoA_dehydrogenase"/>
</dbReference>
<dbReference type="InterPro" id="IPR046373">
    <property type="entry name" value="Acyl-CoA_Oxase/DH_mid-dom_sf"/>
</dbReference>
<dbReference type="GO" id="GO:0005737">
    <property type="term" value="C:cytoplasm"/>
    <property type="evidence" value="ECO:0007669"/>
    <property type="project" value="TreeGrafter"/>
</dbReference>
<comment type="caution">
    <text evidence="6">The sequence shown here is derived from an EMBL/GenBank/DDBJ whole genome shotgun (WGS) entry which is preliminary data.</text>
</comment>
<keyword evidence="2" id="KW-0274">FAD</keyword>
<dbReference type="Pfam" id="PF02770">
    <property type="entry name" value="Acyl-CoA_dh_M"/>
    <property type="match status" value="1"/>
</dbReference>
<dbReference type="GO" id="GO:0003995">
    <property type="term" value="F:acyl-CoA dehydrogenase activity"/>
    <property type="evidence" value="ECO:0007669"/>
    <property type="project" value="TreeGrafter"/>
</dbReference>
<evidence type="ECO:0000313" key="6">
    <source>
        <dbReference type="EMBL" id="EUA08932.1"/>
    </source>
</evidence>
<sequence length="128" mass="13528">MPRSATSASAPPPTHPEPDAGSNTHQLATTARRAGDSCYISGQKTFITGADQADALLVVTRTGTHADGRAQLSPFLVGRDAPGIDMHCIPMTFEITEKSSRCSSTMWRWPWIASSEVRATGSGSPLTA</sequence>
<dbReference type="PANTHER" id="PTHR48083">
    <property type="entry name" value="MEDIUM-CHAIN SPECIFIC ACYL-COA DEHYDROGENASE, MITOCHONDRIAL-RELATED"/>
    <property type="match status" value="1"/>
</dbReference>
<dbReference type="SUPFAM" id="SSF56645">
    <property type="entry name" value="Acyl-CoA dehydrogenase NM domain-like"/>
    <property type="match status" value="1"/>
</dbReference>
<accession>X7YNZ8</accession>